<sequence>MRLLKLLLDLEESATSINPLFTMATAESQSRAVELAHNRGFIFPLVFTPQYKTQNGAVRRSDVSCVTPLVA</sequence>
<evidence type="ECO:0000313" key="1">
    <source>
        <dbReference type="EMBL" id="KAL1260254.1"/>
    </source>
</evidence>
<name>A0ABR3M547_9TELE</name>
<dbReference type="Proteomes" id="UP001558613">
    <property type="component" value="Unassembled WGS sequence"/>
</dbReference>
<evidence type="ECO:0000313" key="2">
    <source>
        <dbReference type="Proteomes" id="UP001558613"/>
    </source>
</evidence>
<accession>A0ABR3M547</accession>
<comment type="caution">
    <text evidence="1">The sequence shown here is derived from an EMBL/GenBank/DDBJ whole genome shotgun (WGS) entry which is preliminary data.</text>
</comment>
<proteinExistence type="predicted"/>
<organism evidence="1 2">
    <name type="scientific">Cirrhinus molitorella</name>
    <name type="common">mud carp</name>
    <dbReference type="NCBI Taxonomy" id="172907"/>
    <lineage>
        <taxon>Eukaryota</taxon>
        <taxon>Metazoa</taxon>
        <taxon>Chordata</taxon>
        <taxon>Craniata</taxon>
        <taxon>Vertebrata</taxon>
        <taxon>Euteleostomi</taxon>
        <taxon>Actinopterygii</taxon>
        <taxon>Neopterygii</taxon>
        <taxon>Teleostei</taxon>
        <taxon>Ostariophysi</taxon>
        <taxon>Cypriniformes</taxon>
        <taxon>Cyprinidae</taxon>
        <taxon>Labeoninae</taxon>
        <taxon>Labeonini</taxon>
        <taxon>Cirrhinus</taxon>
    </lineage>
</organism>
<gene>
    <name evidence="1" type="ORF">QQF64_008081</name>
</gene>
<reference evidence="1 2" key="1">
    <citation type="submission" date="2023-09" db="EMBL/GenBank/DDBJ databases">
        <authorList>
            <person name="Wang M."/>
        </authorList>
    </citation>
    <scope>NUCLEOTIDE SEQUENCE [LARGE SCALE GENOMIC DNA]</scope>
    <source>
        <strain evidence="1">GT-2023</strain>
        <tissue evidence="1">Liver</tissue>
    </source>
</reference>
<dbReference type="EMBL" id="JAYMGO010000015">
    <property type="protein sequence ID" value="KAL1260254.1"/>
    <property type="molecule type" value="Genomic_DNA"/>
</dbReference>
<protein>
    <submittedName>
        <fullName evidence="1">Uncharacterized protein</fullName>
    </submittedName>
</protein>
<keyword evidence="2" id="KW-1185">Reference proteome</keyword>